<sequence>MANEQDFLDKKIQEVASSSALNKYYIFANDLINNLLDKKKRASHDTECVFGCIYGATLSGCVQKKLAIPNVSCGYLVFLHHLKKKDLIGRNTDLLQQKHKNILEWIEQCIEKMKKQGTHTIVRRHSESSLRIKWKGVEYHIVIACTFSKRQYCEFHYTQQNVHVYPFSSEQLQMAANDLIDEAPIHQRYIKQMSRANKAWTKFLEKNMSASLSLLRVYYMREELVGKNTRSAIMFLKMWQHYQVKDKKHLSNNSLEIICVHLFDQLKNKSQPNLTIFSFDIIEEFFKFVAQFKKPISEVLSVEWPYQDKYLLHSEDVKNFKRTLNPGSI</sequence>
<feature type="non-terminal residue" evidence="1">
    <location>
        <position position="329"/>
    </location>
</feature>
<gene>
    <name evidence="1" type="ORF">RFI_16732</name>
</gene>
<keyword evidence="2" id="KW-1185">Reference proteome</keyword>
<dbReference type="Proteomes" id="UP000023152">
    <property type="component" value="Unassembled WGS sequence"/>
</dbReference>
<evidence type="ECO:0000313" key="1">
    <source>
        <dbReference type="EMBL" id="ETO20483.1"/>
    </source>
</evidence>
<accession>X6N3L4</accession>
<proteinExistence type="predicted"/>
<organism evidence="1 2">
    <name type="scientific">Reticulomyxa filosa</name>
    <dbReference type="NCBI Taxonomy" id="46433"/>
    <lineage>
        <taxon>Eukaryota</taxon>
        <taxon>Sar</taxon>
        <taxon>Rhizaria</taxon>
        <taxon>Retaria</taxon>
        <taxon>Foraminifera</taxon>
        <taxon>Monothalamids</taxon>
        <taxon>Reticulomyxidae</taxon>
        <taxon>Reticulomyxa</taxon>
    </lineage>
</organism>
<protein>
    <submittedName>
        <fullName evidence="1">Uncharacterized protein</fullName>
    </submittedName>
</protein>
<dbReference type="AlphaFoldDB" id="X6N3L4"/>
<name>X6N3L4_RETFI</name>
<dbReference type="EMBL" id="ASPP01012563">
    <property type="protein sequence ID" value="ETO20483.1"/>
    <property type="molecule type" value="Genomic_DNA"/>
</dbReference>
<comment type="caution">
    <text evidence="1">The sequence shown here is derived from an EMBL/GenBank/DDBJ whole genome shotgun (WGS) entry which is preliminary data.</text>
</comment>
<evidence type="ECO:0000313" key="2">
    <source>
        <dbReference type="Proteomes" id="UP000023152"/>
    </source>
</evidence>
<reference evidence="1 2" key="1">
    <citation type="journal article" date="2013" name="Curr. Biol.">
        <title>The Genome of the Foraminiferan Reticulomyxa filosa.</title>
        <authorList>
            <person name="Glockner G."/>
            <person name="Hulsmann N."/>
            <person name="Schleicher M."/>
            <person name="Noegel A.A."/>
            <person name="Eichinger L."/>
            <person name="Gallinger C."/>
            <person name="Pawlowski J."/>
            <person name="Sierra R."/>
            <person name="Euteneuer U."/>
            <person name="Pillet L."/>
            <person name="Moustafa A."/>
            <person name="Platzer M."/>
            <person name="Groth M."/>
            <person name="Szafranski K."/>
            <person name="Schliwa M."/>
        </authorList>
    </citation>
    <scope>NUCLEOTIDE SEQUENCE [LARGE SCALE GENOMIC DNA]</scope>
</reference>